<feature type="transmembrane region" description="Helical" evidence="6">
    <location>
        <begin position="228"/>
        <end position="252"/>
    </location>
</feature>
<dbReference type="Gene3D" id="3.40.1710.10">
    <property type="entry name" value="abc type-2 transporter like domain"/>
    <property type="match status" value="1"/>
</dbReference>
<evidence type="ECO:0000313" key="8">
    <source>
        <dbReference type="EMBL" id="ALH96568.1"/>
    </source>
</evidence>
<evidence type="ECO:0000256" key="2">
    <source>
        <dbReference type="ARBA" id="ARBA00022475"/>
    </source>
</evidence>
<evidence type="ECO:0000313" key="9">
    <source>
        <dbReference type="Proteomes" id="UP000064939"/>
    </source>
</evidence>
<organism evidence="8 9">
    <name type="scientific">Acinetobacter equi</name>
    <dbReference type="NCBI Taxonomy" id="1324350"/>
    <lineage>
        <taxon>Bacteria</taxon>
        <taxon>Pseudomonadati</taxon>
        <taxon>Pseudomonadota</taxon>
        <taxon>Gammaproteobacteria</taxon>
        <taxon>Moraxellales</taxon>
        <taxon>Moraxellaceae</taxon>
        <taxon>Acinetobacter</taxon>
    </lineage>
</organism>
<accession>A0A0N9W1J5</accession>
<keyword evidence="4 6" id="KW-1133">Transmembrane helix</keyword>
<sequence length="377" mass="43023">MWAGIQREIKYLITHKWDLSLVTIVPLFLLILFSCMFVQGVPKHLPIAIIDQDNSQLSQTIERYFSLNDTLRVTTISPNQVQVEKLLNENAIWGYLHIPEGAEQRLVQGKDAEINMAYNQSYYSIGDMISSAMLKSTLEATTNFMGTEYLENDLPYLNIPTPNLKFSLLFNPNFNYEFYLEPYLIPAIFHLLLSCCVAFSVGQELKLKTTSQWLNHQSFATAILSKNLVYIAIFSVWTWIWMVWLVGIRGWFVAGHLWVILIAQIFFYTAYAFVSTLLVLATKRSLETFGLLAVYGGSSLSFAGVTLPVTENAPLFTKIWSNFIPYTHYAKLQTEQWVIGSPISTSLSPLFVLIIYCLICFVLSIVFFKIYVKGLKA</sequence>
<evidence type="ECO:0000256" key="4">
    <source>
        <dbReference type="ARBA" id="ARBA00022989"/>
    </source>
</evidence>
<evidence type="ECO:0000256" key="3">
    <source>
        <dbReference type="ARBA" id="ARBA00022692"/>
    </source>
</evidence>
<dbReference type="STRING" id="1324350.AOY20_14000"/>
<evidence type="ECO:0000256" key="6">
    <source>
        <dbReference type="SAM" id="Phobius"/>
    </source>
</evidence>
<name>A0A0N9W1J5_9GAMM</name>
<proteinExistence type="predicted"/>
<dbReference type="PANTHER" id="PTHR30294:SF47">
    <property type="entry name" value="INNER MEMBRANE TRANSPORT PERMEASE YHHJ"/>
    <property type="match status" value="1"/>
</dbReference>
<evidence type="ECO:0000256" key="5">
    <source>
        <dbReference type="ARBA" id="ARBA00023136"/>
    </source>
</evidence>
<reference evidence="8 9" key="1">
    <citation type="journal article" date="2015" name="Int. J. Syst. Evol. Microbiol.">
        <title>Acinetobacter equi sp. nov. isolated from horse faeces.</title>
        <authorList>
            <person name="Poppel M.T."/>
            <person name="Skiebe E."/>
            <person name="Laue M."/>
            <person name="Bergmann H."/>
            <person name="Ebersberger I."/>
            <person name="Garn T."/>
            <person name="Fruth A."/>
            <person name="Baumgardt S."/>
            <person name="Busse H.J."/>
            <person name="Wilharm G."/>
        </authorList>
    </citation>
    <scope>NUCLEOTIDE SEQUENCE [LARGE SCALE GENOMIC DNA]</scope>
    <source>
        <strain evidence="8 9">114</strain>
    </source>
</reference>
<protein>
    <submittedName>
        <fullName evidence="8">Multidrug ABC transporter permease</fullName>
    </submittedName>
</protein>
<evidence type="ECO:0000259" key="7">
    <source>
        <dbReference type="Pfam" id="PF12698"/>
    </source>
</evidence>
<gene>
    <name evidence="8" type="ORF">AOY20_14000</name>
</gene>
<keyword evidence="2" id="KW-1003">Cell membrane</keyword>
<dbReference type="GO" id="GO:0005886">
    <property type="term" value="C:plasma membrane"/>
    <property type="evidence" value="ECO:0007669"/>
    <property type="project" value="UniProtKB-SubCell"/>
</dbReference>
<dbReference type="Pfam" id="PF12698">
    <property type="entry name" value="ABC2_membrane_3"/>
    <property type="match status" value="1"/>
</dbReference>
<feature type="transmembrane region" description="Helical" evidence="6">
    <location>
        <begin position="288"/>
        <end position="307"/>
    </location>
</feature>
<keyword evidence="5 6" id="KW-0472">Membrane</keyword>
<dbReference type="GO" id="GO:0140359">
    <property type="term" value="F:ABC-type transporter activity"/>
    <property type="evidence" value="ECO:0007669"/>
    <property type="project" value="InterPro"/>
</dbReference>
<feature type="transmembrane region" description="Helical" evidence="6">
    <location>
        <begin position="258"/>
        <end position="281"/>
    </location>
</feature>
<keyword evidence="9" id="KW-1185">Reference proteome</keyword>
<keyword evidence="3 6" id="KW-0812">Transmembrane</keyword>
<dbReference type="Proteomes" id="UP000064939">
    <property type="component" value="Chromosome"/>
</dbReference>
<comment type="subcellular location">
    <subcellularLocation>
        <location evidence="1">Cell membrane</location>
        <topology evidence="1">Multi-pass membrane protein</topology>
    </subcellularLocation>
</comment>
<dbReference type="RefSeq" id="WP_054582447.1">
    <property type="nucleotide sequence ID" value="NZ_CP012808.1"/>
</dbReference>
<dbReference type="AlphaFoldDB" id="A0A0N9W1J5"/>
<evidence type="ECO:0000256" key="1">
    <source>
        <dbReference type="ARBA" id="ARBA00004651"/>
    </source>
</evidence>
<feature type="transmembrane region" description="Helical" evidence="6">
    <location>
        <begin position="21"/>
        <end position="41"/>
    </location>
</feature>
<dbReference type="EMBL" id="CP012808">
    <property type="protein sequence ID" value="ALH96568.1"/>
    <property type="molecule type" value="Genomic_DNA"/>
</dbReference>
<dbReference type="InterPro" id="IPR051449">
    <property type="entry name" value="ABC-2_transporter_component"/>
</dbReference>
<feature type="transmembrane region" description="Helical" evidence="6">
    <location>
        <begin position="350"/>
        <end position="372"/>
    </location>
</feature>
<dbReference type="KEGG" id="aei:AOY20_14000"/>
<dbReference type="OrthoDB" id="9803577at2"/>
<dbReference type="PANTHER" id="PTHR30294">
    <property type="entry name" value="MEMBRANE COMPONENT OF ABC TRANSPORTER YHHJ-RELATED"/>
    <property type="match status" value="1"/>
</dbReference>
<feature type="domain" description="ABC-2 type transporter transmembrane" evidence="7">
    <location>
        <begin position="16"/>
        <end position="365"/>
    </location>
</feature>
<feature type="transmembrane region" description="Helical" evidence="6">
    <location>
        <begin position="183"/>
        <end position="202"/>
    </location>
</feature>
<dbReference type="PROSITE" id="PS51257">
    <property type="entry name" value="PROKAR_LIPOPROTEIN"/>
    <property type="match status" value="1"/>
</dbReference>
<dbReference type="InterPro" id="IPR013525">
    <property type="entry name" value="ABC2_TM"/>
</dbReference>